<evidence type="ECO:0000256" key="5">
    <source>
        <dbReference type="PROSITE-ProRule" id="PRU00309"/>
    </source>
</evidence>
<feature type="binding site" evidence="6">
    <location>
        <position position="272"/>
    </location>
    <ligand>
        <name>Zn(2+)</name>
        <dbReference type="ChEBI" id="CHEBI:29105"/>
    </ligand>
</feature>
<dbReference type="GO" id="GO:0008270">
    <property type="term" value="F:zinc ion binding"/>
    <property type="evidence" value="ECO:0007669"/>
    <property type="project" value="UniProtKB-UniRule"/>
</dbReference>
<dbReference type="Pfam" id="PF07776">
    <property type="entry name" value="zf-AD"/>
    <property type="match status" value="1"/>
</dbReference>
<accession>A0A8D8F508</accession>
<evidence type="ECO:0000256" key="3">
    <source>
        <dbReference type="ARBA" id="ARBA00022833"/>
    </source>
</evidence>
<keyword evidence="1 6" id="KW-0479">Metal-binding</keyword>
<dbReference type="SUPFAM" id="SSF57716">
    <property type="entry name" value="Glucocorticoid receptor-like (DNA-binding domain)"/>
    <property type="match status" value="2"/>
</dbReference>
<feature type="compositionally biased region" description="Basic and acidic residues" evidence="7">
    <location>
        <begin position="665"/>
        <end position="682"/>
    </location>
</feature>
<protein>
    <submittedName>
        <fullName evidence="10">(northern house mosquito) hypothetical protein</fullName>
    </submittedName>
</protein>
<dbReference type="AlphaFoldDB" id="A0A8D8F508"/>
<organism evidence="10">
    <name type="scientific">Culex pipiens</name>
    <name type="common">House mosquito</name>
    <dbReference type="NCBI Taxonomy" id="7175"/>
    <lineage>
        <taxon>Eukaryota</taxon>
        <taxon>Metazoa</taxon>
        <taxon>Ecdysozoa</taxon>
        <taxon>Arthropoda</taxon>
        <taxon>Hexapoda</taxon>
        <taxon>Insecta</taxon>
        <taxon>Pterygota</taxon>
        <taxon>Neoptera</taxon>
        <taxon>Endopterygota</taxon>
        <taxon>Diptera</taxon>
        <taxon>Nematocera</taxon>
        <taxon>Culicoidea</taxon>
        <taxon>Culicidae</taxon>
        <taxon>Culicinae</taxon>
        <taxon>Culicini</taxon>
        <taxon>Culex</taxon>
        <taxon>Culex</taxon>
    </lineage>
</organism>
<feature type="region of interest" description="Disordered" evidence="7">
    <location>
        <begin position="1"/>
        <end position="38"/>
    </location>
</feature>
<dbReference type="InterPro" id="IPR012934">
    <property type="entry name" value="Znf_AD"/>
</dbReference>
<dbReference type="Pfam" id="PF05485">
    <property type="entry name" value="THAP"/>
    <property type="match status" value="1"/>
</dbReference>
<evidence type="ECO:0000256" key="2">
    <source>
        <dbReference type="ARBA" id="ARBA00022771"/>
    </source>
</evidence>
<evidence type="ECO:0000259" key="8">
    <source>
        <dbReference type="PROSITE" id="PS50950"/>
    </source>
</evidence>
<feature type="compositionally biased region" description="Basic and acidic residues" evidence="7">
    <location>
        <begin position="850"/>
        <end position="864"/>
    </location>
</feature>
<dbReference type="GO" id="GO:0003677">
    <property type="term" value="F:DNA binding"/>
    <property type="evidence" value="ECO:0007669"/>
    <property type="project" value="UniProtKB-UniRule"/>
</dbReference>
<feature type="compositionally biased region" description="Acidic residues" evidence="7">
    <location>
        <begin position="453"/>
        <end position="464"/>
    </location>
</feature>
<evidence type="ECO:0000256" key="4">
    <source>
        <dbReference type="ARBA" id="ARBA00023125"/>
    </source>
</evidence>
<dbReference type="PROSITE" id="PS50950">
    <property type="entry name" value="ZF_THAP"/>
    <property type="match status" value="1"/>
</dbReference>
<feature type="binding site" evidence="6">
    <location>
        <position position="275"/>
    </location>
    <ligand>
        <name>Zn(2+)</name>
        <dbReference type="ChEBI" id="CHEBI:29105"/>
    </ligand>
</feature>
<dbReference type="SMART" id="SM00868">
    <property type="entry name" value="zf-AD"/>
    <property type="match status" value="1"/>
</dbReference>
<dbReference type="PANTHER" id="PTHR39942">
    <property type="entry name" value="BCDNA.LD26519-RELATED"/>
    <property type="match status" value="1"/>
</dbReference>
<proteinExistence type="predicted"/>
<keyword evidence="4 5" id="KW-0238">DNA-binding</keyword>
<feature type="region of interest" description="Disordered" evidence="7">
    <location>
        <begin position="584"/>
        <end position="794"/>
    </location>
</feature>
<keyword evidence="3 6" id="KW-0862">Zinc</keyword>
<dbReference type="Gene3D" id="3.40.1800.20">
    <property type="match status" value="1"/>
</dbReference>
<feature type="compositionally biased region" description="Low complexity" evidence="7">
    <location>
        <begin position="908"/>
        <end position="928"/>
    </location>
</feature>
<feature type="compositionally biased region" description="Basic and acidic residues" evidence="7">
    <location>
        <begin position="877"/>
        <end position="886"/>
    </location>
</feature>
<dbReference type="InterPro" id="IPR006612">
    <property type="entry name" value="THAP_Znf"/>
</dbReference>
<dbReference type="PROSITE" id="PS51915">
    <property type="entry name" value="ZAD"/>
    <property type="match status" value="1"/>
</dbReference>
<evidence type="ECO:0000256" key="1">
    <source>
        <dbReference type="ARBA" id="ARBA00022723"/>
    </source>
</evidence>
<feature type="compositionally biased region" description="Basic and acidic residues" evidence="7">
    <location>
        <begin position="727"/>
        <end position="745"/>
    </location>
</feature>
<feature type="region of interest" description="Disordered" evidence="7">
    <location>
        <begin position="818"/>
        <end position="931"/>
    </location>
</feature>
<evidence type="ECO:0000313" key="10">
    <source>
        <dbReference type="EMBL" id="CAG6457890.1"/>
    </source>
</evidence>
<feature type="domain" description="ZAD" evidence="9">
    <location>
        <begin position="223"/>
        <end position="299"/>
    </location>
</feature>
<name>A0A8D8F508_CULPI</name>
<sequence length="969" mass="106138">MDPKPEEDADLLEVMPSQPSAPPSPPLASSAGPSAGRIRSKNCDVRGCNSNSLRNPELLFVAVPGQNAPERRFVWLTLMQAIRDKKRSYVCSRHFAVPEDFKDFHEFITAPPGYKRQLLVKRGVVPHFNMPPLNIPGLPPLNDHWQLTLPVGMTETDQIRQARVSEMFGGGHLQGPAETSVTSTNRSVACANQQASPVKRAVKAVQTETVFSSGQRKMQASLQYCRLCLQRQDLEPIFTGDQTLIEPDLIDKIYGCTQILITLENDFPSSICTNCYQNVQHFITFRRSVQKNDQSLRSTAATIGTFKPAPCPPLPAPTRSSPAAVTAVPARTKTIGKVTPMRPVPSAAAPVRASLASPQCPGIVPLAPWSMPKSQTVQQQPATQRPRVYAPQCTIIRKLPLDQSKDTSGNAADIDPFANVEESSVAGWDNQQEGVQMADRVVPVTLIRVQPEREEEEEEDDEVVEVPNEPVQTQPSAEDNSRRNFLQPKPLEQLLENARKSATETEPEVLQAVELIPSAVAQEVVKQRNAPKIFLRKAPVPTKRLSPVSTLSKVKGTPKFSTVPKVVRAVKFPGTLTTLFSGVRKPAKSLKSTASPELTKFKAVISPKPVESPKPESSASKPAPQPKPKAPTPTAQVLKEVKVPEESPKVPTRPKLKLLPSTKPKQKENELTRPKPKQKENDIPESPQSETSTVPEVASPRSARARKIPAKFQDTVGFPMPIIVIKPDPDTPPKGEETPRAKLPEVKSASELPELRVRVQDARARHSASKPAEAITKTRLSAGKTQTPVVTKEPERKVQAVKVKEVEKKPVTPVVSKFKEPVKSAARLAPVPPPKPKEVEKKSSKVQIAVKEKVMRGRPSKEAPPEEPPARSAKRKSIPDAKESPRTKRASLETGPPKVSKPNGSRQSAPAKTSPTAPVATPAPRASACPFCSNRTFDEKKALVKHLRKRHGMDYATVRQRLAIYGGNW</sequence>
<feature type="region of interest" description="Disordered" evidence="7">
    <location>
        <begin position="449"/>
        <end position="485"/>
    </location>
</feature>
<dbReference type="EMBL" id="HBUE01033588">
    <property type="protein sequence ID" value="CAG6457890.1"/>
    <property type="molecule type" value="Transcribed_RNA"/>
</dbReference>
<feature type="binding site" evidence="6">
    <location>
        <position position="228"/>
    </location>
    <ligand>
        <name>Zn(2+)</name>
        <dbReference type="ChEBI" id="CHEBI:29105"/>
    </ligand>
</feature>
<keyword evidence="2 5" id="KW-0863">Zinc-finger</keyword>
<dbReference type="PANTHER" id="PTHR39942:SF1">
    <property type="entry name" value="BCDNA.LD26519-RELATED"/>
    <property type="match status" value="1"/>
</dbReference>
<evidence type="ECO:0000256" key="6">
    <source>
        <dbReference type="PROSITE-ProRule" id="PRU01263"/>
    </source>
</evidence>
<evidence type="ECO:0000259" key="9">
    <source>
        <dbReference type="PROSITE" id="PS51915"/>
    </source>
</evidence>
<feature type="binding site" evidence="6">
    <location>
        <position position="225"/>
    </location>
    <ligand>
        <name>Zn(2+)</name>
        <dbReference type="ChEBI" id="CHEBI:29105"/>
    </ligand>
</feature>
<dbReference type="GO" id="GO:0005634">
    <property type="term" value="C:nucleus"/>
    <property type="evidence" value="ECO:0007669"/>
    <property type="project" value="InterPro"/>
</dbReference>
<feature type="compositionally biased region" description="Basic and acidic residues" evidence="7">
    <location>
        <begin position="753"/>
        <end position="764"/>
    </location>
</feature>
<feature type="compositionally biased region" description="Basic and acidic residues" evidence="7">
    <location>
        <begin position="639"/>
        <end position="648"/>
    </location>
</feature>
<feature type="domain" description="THAP-type" evidence="8">
    <location>
        <begin position="38"/>
        <end position="129"/>
    </location>
</feature>
<reference evidence="10" key="1">
    <citation type="submission" date="2021-05" db="EMBL/GenBank/DDBJ databases">
        <authorList>
            <person name="Alioto T."/>
            <person name="Alioto T."/>
            <person name="Gomez Garrido J."/>
        </authorList>
    </citation>
    <scope>NUCLEOTIDE SEQUENCE</scope>
</reference>
<evidence type="ECO:0000256" key="7">
    <source>
        <dbReference type="SAM" id="MobiDB-lite"/>
    </source>
</evidence>